<reference evidence="9 10" key="1">
    <citation type="journal article" date="2023" name="bioRxiv">
        <title>Genome report: Whole genome sequence and annotation of Penstemon davidsonii.</title>
        <authorList>
            <person name="Ostevik K.L."/>
            <person name="Alabady M."/>
            <person name="Zhang M."/>
            <person name="Rausher M.D."/>
        </authorList>
    </citation>
    <scope>NUCLEOTIDE SEQUENCE [LARGE SCALE GENOMIC DNA]</scope>
    <source>
        <strain evidence="9">DNT005</strain>
        <tissue evidence="9">Whole leaf</tissue>
    </source>
</reference>
<gene>
    <name evidence="9" type="ORF">RD792_013014</name>
</gene>
<feature type="compositionally biased region" description="Polar residues" evidence="8">
    <location>
        <begin position="49"/>
        <end position="62"/>
    </location>
</feature>
<dbReference type="Proteomes" id="UP001291926">
    <property type="component" value="Unassembled WGS sequence"/>
</dbReference>
<dbReference type="EMBL" id="JAYDYQ010002686">
    <property type="protein sequence ID" value="KAK4479960.1"/>
    <property type="molecule type" value="Genomic_DNA"/>
</dbReference>
<evidence type="ECO:0000256" key="4">
    <source>
        <dbReference type="ARBA" id="ARBA00022763"/>
    </source>
</evidence>
<keyword evidence="4" id="KW-0227">DNA damage</keyword>
<sequence length="538" mass="60518">MGKGKRNSAIVISSSDDDEDKDFVSRKTNFRYSKSAPTRKNPKRAKRVTLSNSSSRTFQHSDSNGFDEVRRFCDEFDQGFTKFKVSSGHKSNKDLWVDKYKPGSLEELAVHKKKVEEVKIWFEERLRSSEDSSRSNVILISGQAGVGKSATIYAIASHFGAEVCEWNTPTPTIWQEHLHTSGSGIQYVSKLEEFENFVERIRKYGLVSSSLTRVTPASIIFLIDDLPMVNGKVSYGRLHRCLHLLLQSIRLPTAILMNDYGKSDSAENHARYWEELQSSLQNAGALKVTFNPITVNSIKKVLSRICRLELFEVSDEHIDLIAKASGGDIRQAITSLQYFSLKPCTLHSLSVPKRLPTCPEEKVDESGLCDDEVSLPFGKDATLSLFHALGKFLHNKRENESLISSDRNAILLKEKFVRLPLKMDAPEVVLSQAHGQTRLVADFLHENVLDFVSEDAIEEACVVAEYLSDTDFLLAPLTGTLSRTIEAENVIQSTAASIAVRGVLFGNTRPLSSRWHAIRRPKLWQVEQSMWHNKVNSI</sequence>
<dbReference type="CDD" id="cd18140">
    <property type="entry name" value="HLD_clamp_RFC"/>
    <property type="match status" value="1"/>
</dbReference>
<comment type="subcellular location">
    <subcellularLocation>
        <location evidence="1">Nucleus</location>
    </subcellularLocation>
</comment>
<keyword evidence="10" id="KW-1185">Reference proteome</keyword>
<organism evidence="9 10">
    <name type="scientific">Penstemon davidsonii</name>
    <dbReference type="NCBI Taxonomy" id="160366"/>
    <lineage>
        <taxon>Eukaryota</taxon>
        <taxon>Viridiplantae</taxon>
        <taxon>Streptophyta</taxon>
        <taxon>Embryophyta</taxon>
        <taxon>Tracheophyta</taxon>
        <taxon>Spermatophyta</taxon>
        <taxon>Magnoliopsida</taxon>
        <taxon>eudicotyledons</taxon>
        <taxon>Gunneridae</taxon>
        <taxon>Pentapetalae</taxon>
        <taxon>asterids</taxon>
        <taxon>lamiids</taxon>
        <taxon>Lamiales</taxon>
        <taxon>Plantaginaceae</taxon>
        <taxon>Cheloneae</taxon>
        <taxon>Penstemon</taxon>
    </lineage>
</organism>
<dbReference type="InterPro" id="IPR047854">
    <property type="entry name" value="RFC_lid"/>
</dbReference>
<feature type="compositionally biased region" description="Polar residues" evidence="8">
    <location>
        <begin position="26"/>
        <end position="38"/>
    </location>
</feature>
<feature type="region of interest" description="Disordered" evidence="8">
    <location>
        <begin position="1"/>
        <end position="62"/>
    </location>
</feature>
<evidence type="ECO:0008006" key="11">
    <source>
        <dbReference type="Google" id="ProtNLM"/>
    </source>
</evidence>
<evidence type="ECO:0000313" key="10">
    <source>
        <dbReference type="Proteomes" id="UP001291926"/>
    </source>
</evidence>
<dbReference type="PANTHER" id="PTHR12172">
    <property type="entry name" value="CELL CYCLE CHECKPOINT PROTEIN RAD17"/>
    <property type="match status" value="1"/>
</dbReference>
<protein>
    <recommendedName>
        <fullName evidence="11">Cell cycle checkpoint protein RAD17</fullName>
    </recommendedName>
</protein>
<evidence type="ECO:0000256" key="6">
    <source>
        <dbReference type="ARBA" id="ARBA00023242"/>
    </source>
</evidence>
<evidence type="ECO:0000256" key="8">
    <source>
        <dbReference type="SAM" id="MobiDB-lite"/>
    </source>
</evidence>
<dbReference type="Gene3D" id="3.40.50.300">
    <property type="entry name" value="P-loop containing nucleotide triphosphate hydrolases"/>
    <property type="match status" value="1"/>
</dbReference>
<evidence type="ECO:0000256" key="1">
    <source>
        <dbReference type="ARBA" id="ARBA00004123"/>
    </source>
</evidence>
<evidence type="ECO:0000256" key="7">
    <source>
        <dbReference type="ARBA" id="ARBA00023306"/>
    </source>
</evidence>
<dbReference type="PANTHER" id="PTHR12172:SF0">
    <property type="entry name" value="CELL CYCLE CHECKPOINT PROTEIN RAD17"/>
    <property type="match status" value="1"/>
</dbReference>
<proteinExistence type="inferred from homology"/>
<keyword evidence="6" id="KW-0539">Nucleus</keyword>
<dbReference type="Gene3D" id="1.10.8.60">
    <property type="match status" value="1"/>
</dbReference>
<dbReference type="Pfam" id="PF03215">
    <property type="entry name" value="Rad17"/>
    <property type="match status" value="1"/>
</dbReference>
<keyword evidence="7" id="KW-0131">Cell cycle</keyword>
<evidence type="ECO:0000313" key="9">
    <source>
        <dbReference type="EMBL" id="KAK4479960.1"/>
    </source>
</evidence>
<dbReference type="SUPFAM" id="SSF52540">
    <property type="entry name" value="P-loop containing nucleoside triphosphate hydrolases"/>
    <property type="match status" value="1"/>
</dbReference>
<evidence type="ECO:0000256" key="3">
    <source>
        <dbReference type="ARBA" id="ARBA00022741"/>
    </source>
</evidence>
<keyword evidence="5" id="KW-0067">ATP-binding</keyword>
<evidence type="ECO:0000256" key="5">
    <source>
        <dbReference type="ARBA" id="ARBA00022840"/>
    </source>
</evidence>
<accession>A0ABR0CSU8</accession>
<evidence type="ECO:0000256" key="2">
    <source>
        <dbReference type="ARBA" id="ARBA00006168"/>
    </source>
</evidence>
<name>A0ABR0CSU8_9LAMI</name>
<keyword evidence="3" id="KW-0547">Nucleotide-binding</keyword>
<comment type="caution">
    <text evidence="9">The sequence shown here is derived from an EMBL/GenBank/DDBJ whole genome shotgun (WGS) entry which is preliminary data.</text>
</comment>
<dbReference type="InterPro" id="IPR004582">
    <property type="entry name" value="Checkpoint_prot_Rad17_Rad24"/>
</dbReference>
<comment type="similarity">
    <text evidence="2">Belongs to the rad17/RAD24 family.</text>
</comment>
<dbReference type="InterPro" id="IPR027417">
    <property type="entry name" value="P-loop_NTPase"/>
</dbReference>